<accession>A0A1N7MIW3</accession>
<reference evidence="2" key="1">
    <citation type="submission" date="2017-01" db="EMBL/GenBank/DDBJ databases">
        <authorList>
            <person name="Varghese N."/>
            <person name="Submissions S."/>
        </authorList>
    </citation>
    <scope>NUCLEOTIDE SEQUENCE [LARGE SCALE GENOMIC DNA]</scope>
    <source>
        <strain evidence="2">DSM 29430</strain>
    </source>
</reference>
<sequence length="364" mass="41060">MNKENLAFWDKTLPLKLMEAIKEPQKWGEVLETIMRITGAKAAIITLRDKQTCQIVNDVELEEKFHSPLIRGFTTEAIVHYLTNLRTIDPWAEFQRTYYPHRPVQMSTVCPKDSVEDQRFFEWLSELGFNDTIVFELDRMSGYWTAINLFLESPTSSEARRALDFANEYYDLIRNAWVTSQALTKTRQSSAALMGRAAGAGSPICIAGANGELLESNEHFDAFLQSGAIRLSGSKRKISFANAVNIIGLEQWEQHEFLRHDAEMPPVVLLASPLDPDPIFAGKRERLWLLTCTSKGSEARAAIEARPDLDTLTRQERALYGGIAEGHSVEQAGSALGLKRSRSFEVWSSVKTKLGIRSAHQLRQ</sequence>
<dbReference type="OrthoDB" id="7807972at2"/>
<dbReference type="Proteomes" id="UP000186684">
    <property type="component" value="Unassembled WGS sequence"/>
</dbReference>
<gene>
    <name evidence="1" type="ORF">SAMN05421759_104359</name>
</gene>
<dbReference type="RefSeq" id="WP_076447955.1">
    <property type="nucleotide sequence ID" value="NZ_FTOQ01000004.1"/>
</dbReference>
<keyword evidence="2" id="KW-1185">Reference proteome</keyword>
<evidence type="ECO:0000313" key="2">
    <source>
        <dbReference type="Proteomes" id="UP000186684"/>
    </source>
</evidence>
<proteinExistence type="predicted"/>
<name>A0A1N7MIW3_9RHOB</name>
<organism evidence="1 2">
    <name type="scientific">Roseivivax lentus</name>
    <dbReference type="NCBI Taxonomy" id="633194"/>
    <lineage>
        <taxon>Bacteria</taxon>
        <taxon>Pseudomonadati</taxon>
        <taxon>Pseudomonadota</taxon>
        <taxon>Alphaproteobacteria</taxon>
        <taxon>Rhodobacterales</taxon>
        <taxon>Roseobacteraceae</taxon>
        <taxon>Roseivivax</taxon>
    </lineage>
</organism>
<evidence type="ECO:0008006" key="3">
    <source>
        <dbReference type="Google" id="ProtNLM"/>
    </source>
</evidence>
<evidence type="ECO:0000313" key="1">
    <source>
        <dbReference type="EMBL" id="SIS85891.1"/>
    </source>
</evidence>
<dbReference type="AlphaFoldDB" id="A0A1N7MIW3"/>
<dbReference type="EMBL" id="FTOQ01000004">
    <property type="protein sequence ID" value="SIS85891.1"/>
    <property type="molecule type" value="Genomic_DNA"/>
</dbReference>
<protein>
    <recommendedName>
        <fullName evidence="3">DNA-binding transcriptional regulator, CsgD family</fullName>
    </recommendedName>
</protein>